<keyword evidence="2" id="KW-1185">Reference proteome</keyword>
<dbReference type="OrthoDB" id="9772811at2"/>
<dbReference type="EMBL" id="QBKR01000022">
    <property type="protein sequence ID" value="PTX55073.1"/>
    <property type="molecule type" value="Genomic_DNA"/>
</dbReference>
<dbReference type="PANTHER" id="PTHR47197">
    <property type="entry name" value="PROTEIN NIRF"/>
    <property type="match status" value="1"/>
</dbReference>
<organism evidence="1 2">
    <name type="scientific">Melghirimyces profundicolus</name>
    <dbReference type="NCBI Taxonomy" id="1242148"/>
    <lineage>
        <taxon>Bacteria</taxon>
        <taxon>Bacillati</taxon>
        <taxon>Bacillota</taxon>
        <taxon>Bacilli</taxon>
        <taxon>Bacillales</taxon>
        <taxon>Thermoactinomycetaceae</taxon>
        <taxon>Melghirimyces</taxon>
    </lineage>
</organism>
<dbReference type="InterPro" id="IPR051200">
    <property type="entry name" value="Host-pathogen_enzymatic-act"/>
</dbReference>
<dbReference type="InterPro" id="IPR015943">
    <property type="entry name" value="WD40/YVTN_repeat-like_dom_sf"/>
</dbReference>
<reference evidence="1 2" key="1">
    <citation type="submission" date="2018-04" db="EMBL/GenBank/DDBJ databases">
        <title>Genomic Encyclopedia of Archaeal and Bacterial Type Strains, Phase II (KMG-II): from individual species to whole genera.</title>
        <authorList>
            <person name="Goeker M."/>
        </authorList>
    </citation>
    <scope>NUCLEOTIDE SEQUENCE [LARGE SCALE GENOMIC DNA]</scope>
    <source>
        <strain evidence="1 2">DSM 45787</strain>
    </source>
</reference>
<sequence>MGVLKKRRTLLRRTGARWVAKLIMAALVVVFPMTASVNASQVPPEGPETRSVLFVGNNWDGTVDIIDPEDFTRLGRIHVIPDLEERRQAMVTDPVRVGYYLAIRQLVGEGNDQYVDDMFTSRDGRYLYVSRPSLADVVGIDLRTREIVWRVPMEGYRSDHMAMSPDGTRLLVSDSTARKVHVIDPAEGRKVGKFESGDSPHENNYSSDGKRIFHASIGHVWTPADQPALDSTKGDRWFQIVDAGTNEVIKRLDIGEILEEHGYKGYSPAVRPMALSPDEKTAYLQLSFFHGFVEFDLENEKPLRLAHLPVSEEARNTPREQYLLDSAHHGLAMNPEGTKLCVAGTMSDYAAIVDRETFEYKLFPKVDKPYWATNSADGQYCFVSASGDDSVVVLDYDTEQEVTRISVGDHPQRMRMGVIRHDYVKHLPGAEHSDPAKRP</sequence>
<name>A0A2T6BG83_9BACL</name>
<dbReference type="SUPFAM" id="SSF50974">
    <property type="entry name" value="Nitrous oxide reductase, N-terminal domain"/>
    <property type="match status" value="1"/>
</dbReference>
<dbReference type="RefSeq" id="WP_108025342.1">
    <property type="nucleotide sequence ID" value="NZ_QBKR01000022.1"/>
</dbReference>
<dbReference type="Gene3D" id="2.130.10.10">
    <property type="entry name" value="YVTN repeat-like/Quinoprotein amine dehydrogenase"/>
    <property type="match status" value="2"/>
</dbReference>
<protein>
    <submittedName>
        <fullName evidence="1">YVTN family beta-propeller protein</fullName>
    </submittedName>
</protein>
<dbReference type="AlphaFoldDB" id="A0A2T6BG83"/>
<dbReference type="InterPro" id="IPR011045">
    <property type="entry name" value="N2O_reductase_N"/>
</dbReference>
<dbReference type="PANTHER" id="PTHR47197:SF3">
    <property type="entry name" value="DIHYDRO-HEME D1 DEHYDROGENASE"/>
    <property type="match status" value="1"/>
</dbReference>
<proteinExistence type="predicted"/>
<comment type="caution">
    <text evidence="1">The sequence shown here is derived from an EMBL/GenBank/DDBJ whole genome shotgun (WGS) entry which is preliminary data.</text>
</comment>
<dbReference type="Proteomes" id="UP000244240">
    <property type="component" value="Unassembled WGS sequence"/>
</dbReference>
<evidence type="ECO:0000313" key="2">
    <source>
        <dbReference type="Proteomes" id="UP000244240"/>
    </source>
</evidence>
<accession>A0A2T6BG83</accession>
<gene>
    <name evidence="1" type="ORF">C8P63_12233</name>
</gene>
<evidence type="ECO:0000313" key="1">
    <source>
        <dbReference type="EMBL" id="PTX55073.1"/>
    </source>
</evidence>